<accession>A0A7X6MD06</accession>
<comment type="caution">
    <text evidence="3">The sequence shown here is derived from an EMBL/GenBank/DDBJ whole genome shotgun (WGS) entry which is preliminary data.</text>
</comment>
<gene>
    <name evidence="3" type="ORF">HGB44_16135</name>
</gene>
<proteinExistence type="predicted"/>
<evidence type="ECO:0000313" key="4">
    <source>
        <dbReference type="Proteomes" id="UP000553209"/>
    </source>
</evidence>
<dbReference type="CDD" id="cd07043">
    <property type="entry name" value="STAS_anti-anti-sigma_factors"/>
    <property type="match status" value="1"/>
</dbReference>
<evidence type="ECO:0000256" key="1">
    <source>
        <dbReference type="SAM" id="MobiDB-lite"/>
    </source>
</evidence>
<dbReference type="Gene3D" id="3.30.750.24">
    <property type="entry name" value="STAS domain"/>
    <property type="match status" value="1"/>
</dbReference>
<dbReference type="Proteomes" id="UP000553209">
    <property type="component" value="Unassembled WGS sequence"/>
</dbReference>
<dbReference type="AlphaFoldDB" id="A0A7X6MD06"/>
<feature type="region of interest" description="Disordered" evidence="1">
    <location>
        <begin position="66"/>
        <end position="89"/>
    </location>
</feature>
<evidence type="ECO:0000313" key="3">
    <source>
        <dbReference type="EMBL" id="NKY99181.1"/>
    </source>
</evidence>
<dbReference type="SUPFAM" id="SSF52091">
    <property type="entry name" value="SpoIIaa-like"/>
    <property type="match status" value="1"/>
</dbReference>
<name>A0A7X6MD06_9ACTN</name>
<reference evidence="3 4" key="1">
    <citation type="submission" date="2020-04" db="EMBL/GenBank/DDBJ databases">
        <title>MicrobeNet Type strains.</title>
        <authorList>
            <person name="Nicholson A.C."/>
        </authorList>
    </citation>
    <scope>NUCLEOTIDE SEQUENCE [LARGE SCALE GENOMIC DNA]</scope>
    <source>
        <strain evidence="3 4">ATCC 23612</strain>
    </source>
</reference>
<sequence length="89" mass="9233">MAPCTLRPPSAADTPAPVSVVVDPTGVTFFGSAGISLLVGARIRARTPGVDPRLASPPVRVRRLLGPAGTQDLPPVHATTEEALVDDRR</sequence>
<dbReference type="PROSITE" id="PS50801">
    <property type="entry name" value="STAS"/>
    <property type="match status" value="1"/>
</dbReference>
<dbReference type="Pfam" id="PF01740">
    <property type="entry name" value="STAS"/>
    <property type="match status" value="1"/>
</dbReference>
<evidence type="ECO:0000259" key="2">
    <source>
        <dbReference type="PROSITE" id="PS50801"/>
    </source>
</evidence>
<feature type="domain" description="STAS" evidence="2">
    <location>
        <begin position="1"/>
        <end position="87"/>
    </location>
</feature>
<organism evidence="3 4">
    <name type="scientific">Nocardiopsis alborubida</name>
    <dbReference type="NCBI Taxonomy" id="146802"/>
    <lineage>
        <taxon>Bacteria</taxon>
        <taxon>Bacillati</taxon>
        <taxon>Actinomycetota</taxon>
        <taxon>Actinomycetes</taxon>
        <taxon>Streptosporangiales</taxon>
        <taxon>Nocardiopsidaceae</taxon>
        <taxon>Nocardiopsis</taxon>
    </lineage>
</organism>
<keyword evidence="4" id="KW-1185">Reference proteome</keyword>
<dbReference type="RefSeq" id="WP_061078599.1">
    <property type="nucleotide sequence ID" value="NZ_JAAXPG010000014.1"/>
</dbReference>
<dbReference type="InterPro" id="IPR036513">
    <property type="entry name" value="STAS_dom_sf"/>
</dbReference>
<dbReference type="InterPro" id="IPR002645">
    <property type="entry name" value="STAS_dom"/>
</dbReference>
<protein>
    <submittedName>
        <fullName evidence="3">STAS domain-containing protein</fullName>
    </submittedName>
</protein>
<dbReference type="EMBL" id="JAAXPG010000014">
    <property type="protein sequence ID" value="NKY99181.1"/>
    <property type="molecule type" value="Genomic_DNA"/>
</dbReference>